<comment type="subcellular location">
    <subcellularLocation>
        <location evidence="1">Membrane</location>
        <topology evidence="1">Lipid-anchor</topology>
    </subcellularLocation>
</comment>
<evidence type="ECO:0000259" key="8">
    <source>
        <dbReference type="Pfam" id="PF05504"/>
    </source>
</evidence>
<dbReference type="InterPro" id="IPR046953">
    <property type="entry name" value="Spore_GerAC-like_C"/>
</dbReference>
<dbReference type="Proteomes" id="UP001418796">
    <property type="component" value="Unassembled WGS sequence"/>
</dbReference>
<dbReference type="PANTHER" id="PTHR35789:SF1">
    <property type="entry name" value="SPORE GERMINATION PROTEIN B3"/>
    <property type="match status" value="1"/>
</dbReference>
<comment type="similarity">
    <text evidence="2">Belongs to the GerABKC lipoprotein family.</text>
</comment>
<evidence type="ECO:0000313" key="10">
    <source>
        <dbReference type="EMBL" id="MEN0642117.1"/>
    </source>
</evidence>
<evidence type="ECO:0000256" key="5">
    <source>
        <dbReference type="ARBA" id="ARBA00023136"/>
    </source>
</evidence>
<evidence type="ECO:0000256" key="6">
    <source>
        <dbReference type="ARBA" id="ARBA00023139"/>
    </source>
</evidence>
<keyword evidence="7" id="KW-0449">Lipoprotein</keyword>
<keyword evidence="5" id="KW-0472">Membrane</keyword>
<accession>A0ABU9VDZ2</accession>
<name>A0ABU9VDZ2_9BACI</name>
<evidence type="ECO:0000256" key="3">
    <source>
        <dbReference type="ARBA" id="ARBA00022544"/>
    </source>
</evidence>
<dbReference type="NCBIfam" id="TIGR02887">
    <property type="entry name" value="spore_ger_x_C"/>
    <property type="match status" value="1"/>
</dbReference>
<dbReference type="Pfam" id="PF05504">
    <property type="entry name" value="Spore_GerAC"/>
    <property type="match status" value="1"/>
</dbReference>
<evidence type="ECO:0000256" key="1">
    <source>
        <dbReference type="ARBA" id="ARBA00004635"/>
    </source>
</evidence>
<dbReference type="InterPro" id="IPR057336">
    <property type="entry name" value="GerAC_N"/>
</dbReference>
<keyword evidence="6" id="KW-0564">Palmitate</keyword>
<comment type="caution">
    <text evidence="10">The sequence shown here is derived from an EMBL/GenBank/DDBJ whole genome shotgun (WGS) entry which is preliminary data.</text>
</comment>
<evidence type="ECO:0000313" key="11">
    <source>
        <dbReference type="Proteomes" id="UP001418796"/>
    </source>
</evidence>
<sequence length="373" mass="42044">MMQQSTIIIILLSLFFLTGCWDEQLLKDVALINSQAIDYDSENDTVKLTIALVSGNSNEKVPTNTTIVSAEGKSIRDGRTELDKKVGSELFASKNQVTMFSRKLAEKDIYAALDGNYRSPLSALTARLAVIEGEAEPILHAETENKPLISDYLRDLLISAEDTGAIPSVNLQNTLTTLYDDGQDIVMPRLKTVEQKAGAKLIGTALFSDRRMTGELNSEESIILLLLANSKKGAHRMTRKVQTDEVDPLYDYVTVDVENMKRKLRVKKNELGNFEVQIDLVLKMNANEYPGDDLYKRHVIKRLNTQLSEELTKEANIVLTKIKEANCDYLAIGRQVNAFYYSDWQNIKWKDVYPTIEMKANVDVEIIYHGIIN</sequence>
<dbReference type="EMBL" id="JBCITK010000001">
    <property type="protein sequence ID" value="MEN0642117.1"/>
    <property type="molecule type" value="Genomic_DNA"/>
</dbReference>
<dbReference type="Gene3D" id="3.30.300.210">
    <property type="entry name" value="Nutrient germinant receptor protein C, domain 3"/>
    <property type="match status" value="1"/>
</dbReference>
<dbReference type="PANTHER" id="PTHR35789">
    <property type="entry name" value="SPORE GERMINATION PROTEIN B3"/>
    <property type="match status" value="1"/>
</dbReference>
<keyword evidence="11" id="KW-1185">Reference proteome</keyword>
<protein>
    <submittedName>
        <fullName evidence="10">Ger(X)C family spore germination protein</fullName>
    </submittedName>
</protein>
<keyword evidence="4" id="KW-0732">Signal</keyword>
<evidence type="ECO:0000256" key="7">
    <source>
        <dbReference type="ARBA" id="ARBA00023288"/>
    </source>
</evidence>
<dbReference type="RefSeq" id="WP_343129273.1">
    <property type="nucleotide sequence ID" value="NZ_JBCITK010000001.1"/>
</dbReference>
<feature type="domain" description="Spore germination GerAC-like C-terminal" evidence="8">
    <location>
        <begin position="203"/>
        <end position="370"/>
    </location>
</feature>
<evidence type="ECO:0000256" key="4">
    <source>
        <dbReference type="ARBA" id="ARBA00022729"/>
    </source>
</evidence>
<dbReference type="InterPro" id="IPR008844">
    <property type="entry name" value="Spore_GerAC-like"/>
</dbReference>
<dbReference type="InterPro" id="IPR038501">
    <property type="entry name" value="Spore_GerAC_C_sf"/>
</dbReference>
<keyword evidence="3" id="KW-0309">Germination</keyword>
<gene>
    <name evidence="10" type="ORF">MKY91_02925</name>
</gene>
<dbReference type="Pfam" id="PF25198">
    <property type="entry name" value="Spore_GerAC_N"/>
    <property type="match status" value="1"/>
</dbReference>
<evidence type="ECO:0000256" key="2">
    <source>
        <dbReference type="ARBA" id="ARBA00007886"/>
    </source>
</evidence>
<feature type="domain" description="Spore germination protein N-terminal" evidence="9">
    <location>
        <begin position="22"/>
        <end position="191"/>
    </location>
</feature>
<reference evidence="10 11" key="1">
    <citation type="submission" date="2024-03" db="EMBL/GenBank/DDBJ databases">
        <title>Bacilli Hybrid Assemblies.</title>
        <authorList>
            <person name="Kovac J."/>
        </authorList>
    </citation>
    <scope>NUCLEOTIDE SEQUENCE [LARGE SCALE GENOMIC DNA]</scope>
    <source>
        <strain evidence="10 11">FSL R7-0666</strain>
    </source>
</reference>
<evidence type="ECO:0000259" key="9">
    <source>
        <dbReference type="Pfam" id="PF25198"/>
    </source>
</evidence>
<proteinExistence type="inferred from homology"/>
<organism evidence="10 11">
    <name type="scientific">Alkalicoccobacillus gibsonii</name>
    <dbReference type="NCBI Taxonomy" id="79881"/>
    <lineage>
        <taxon>Bacteria</taxon>
        <taxon>Bacillati</taxon>
        <taxon>Bacillota</taxon>
        <taxon>Bacilli</taxon>
        <taxon>Bacillales</taxon>
        <taxon>Bacillaceae</taxon>
        <taxon>Alkalicoccobacillus</taxon>
    </lineage>
</organism>